<keyword evidence="9" id="KW-1185">Reference proteome</keyword>
<dbReference type="Pfam" id="PF00782">
    <property type="entry name" value="DSPc"/>
    <property type="match status" value="1"/>
</dbReference>
<organism evidence="9 10">
    <name type="scientific">Aplysia californica</name>
    <name type="common">California sea hare</name>
    <dbReference type="NCBI Taxonomy" id="6500"/>
    <lineage>
        <taxon>Eukaryota</taxon>
        <taxon>Metazoa</taxon>
        <taxon>Spiralia</taxon>
        <taxon>Lophotrochozoa</taxon>
        <taxon>Mollusca</taxon>
        <taxon>Gastropoda</taxon>
        <taxon>Heterobranchia</taxon>
        <taxon>Euthyneura</taxon>
        <taxon>Tectipleura</taxon>
        <taxon>Aplysiida</taxon>
        <taxon>Aplysioidea</taxon>
        <taxon>Aplysiidae</taxon>
        <taxon>Aplysia</taxon>
    </lineage>
</organism>
<dbReference type="SMART" id="SM00195">
    <property type="entry name" value="DSPc"/>
    <property type="match status" value="1"/>
</dbReference>
<name>A0ABM0JWR2_APLCA</name>
<evidence type="ECO:0000256" key="2">
    <source>
        <dbReference type="ARBA" id="ARBA00022516"/>
    </source>
</evidence>
<protein>
    <submittedName>
        <fullName evidence="10">Phosphatidylglycerophosphatase and protein-tyrosine phosphatase 1</fullName>
    </submittedName>
</protein>
<evidence type="ECO:0000256" key="5">
    <source>
        <dbReference type="ARBA" id="ARBA00023264"/>
    </source>
</evidence>
<proteinExistence type="predicted"/>
<dbReference type="InterPro" id="IPR000340">
    <property type="entry name" value="Dual-sp_phosphatase_cat-dom"/>
</dbReference>
<evidence type="ECO:0000313" key="9">
    <source>
        <dbReference type="Proteomes" id="UP000694888"/>
    </source>
</evidence>
<evidence type="ECO:0000256" key="4">
    <source>
        <dbReference type="ARBA" id="ARBA00023209"/>
    </source>
</evidence>
<dbReference type="PANTHER" id="PTHR46712:SF1">
    <property type="entry name" value="PHOSPHATIDYLGLYCEROPHOSPHATASE AND PROTEIN-TYROSINE PHOSPHATASE 1"/>
    <property type="match status" value="1"/>
</dbReference>
<dbReference type="InterPro" id="IPR020422">
    <property type="entry name" value="TYR_PHOSPHATASE_DUAL_dom"/>
</dbReference>
<dbReference type="Gene3D" id="3.90.190.10">
    <property type="entry name" value="Protein tyrosine phosphatase superfamily"/>
    <property type="match status" value="1"/>
</dbReference>
<dbReference type="GeneID" id="101854029"/>
<dbReference type="PROSITE" id="PS50056">
    <property type="entry name" value="TYR_PHOSPHATASE_2"/>
    <property type="match status" value="1"/>
</dbReference>
<feature type="domain" description="Tyrosine-protein phosphatase" evidence="7">
    <location>
        <begin position="25"/>
        <end position="176"/>
    </location>
</feature>
<dbReference type="InterPro" id="IPR044596">
    <property type="entry name" value="PTPMT1-like"/>
</dbReference>
<dbReference type="Proteomes" id="UP000694888">
    <property type="component" value="Unplaced"/>
</dbReference>
<dbReference type="SUPFAM" id="SSF52799">
    <property type="entry name" value="(Phosphotyrosine protein) phosphatases II"/>
    <property type="match status" value="1"/>
</dbReference>
<accession>A0ABM0JWR2</accession>
<evidence type="ECO:0000313" key="10">
    <source>
        <dbReference type="RefSeq" id="XP_005103343.1"/>
    </source>
</evidence>
<dbReference type="PANTHER" id="PTHR46712">
    <property type="entry name" value="PHOSPHATIDYLGLYCEROPHOSPHATASE AND PROTEIN-TYROSINE PHOSPHATASE 1"/>
    <property type="match status" value="1"/>
</dbReference>
<feature type="domain" description="Tyrosine specific protein phosphatases" evidence="8">
    <location>
        <begin position="97"/>
        <end position="165"/>
    </location>
</feature>
<evidence type="ECO:0000259" key="7">
    <source>
        <dbReference type="PROSITE" id="PS50054"/>
    </source>
</evidence>
<evidence type="ECO:0000256" key="3">
    <source>
        <dbReference type="ARBA" id="ARBA00023098"/>
    </source>
</evidence>
<keyword evidence="5" id="KW-1208">Phospholipid metabolism</keyword>
<comment type="pathway">
    <text evidence="6">Phospholipid metabolism.</text>
</comment>
<keyword evidence="3" id="KW-0443">Lipid metabolism</keyword>
<evidence type="ECO:0000259" key="8">
    <source>
        <dbReference type="PROSITE" id="PS50056"/>
    </source>
</evidence>
<dbReference type="InterPro" id="IPR029021">
    <property type="entry name" value="Prot-tyrosine_phosphatase-like"/>
</dbReference>
<sequence>MLARIFFYPTLGTNILMTYVTSRQWYNRIDDTVLVGALPFKSVTKQLIDEENVKAMVTMNEDYELKYFTYNKEELSDLGVEQLRLQVTDLTGTPSQENISTAVDFIMSHRQRGHSVYVHCKAGRTRSVTIAVCYLMQLHNWSPEESLAFVKGRRPHVWLRKKQLASVQGYYDSHIMS</sequence>
<keyword evidence="2" id="KW-0444">Lipid biosynthesis</keyword>
<reference evidence="10" key="1">
    <citation type="submission" date="2025-08" db="UniProtKB">
        <authorList>
            <consortium name="RefSeq"/>
        </authorList>
    </citation>
    <scope>IDENTIFICATION</scope>
</reference>
<evidence type="ECO:0000256" key="6">
    <source>
        <dbReference type="ARBA" id="ARBA00025707"/>
    </source>
</evidence>
<dbReference type="PROSITE" id="PS50054">
    <property type="entry name" value="TYR_PHOSPHATASE_DUAL"/>
    <property type="match status" value="1"/>
</dbReference>
<gene>
    <name evidence="10" type="primary">LOC101854029</name>
</gene>
<evidence type="ECO:0000256" key="1">
    <source>
        <dbReference type="ARBA" id="ARBA00005189"/>
    </source>
</evidence>
<comment type="pathway">
    <text evidence="1">Lipid metabolism.</text>
</comment>
<dbReference type="RefSeq" id="XP_005103343.1">
    <property type="nucleotide sequence ID" value="XM_005103286.2"/>
</dbReference>
<dbReference type="InterPro" id="IPR000387">
    <property type="entry name" value="Tyr_Pase_dom"/>
</dbReference>
<dbReference type="CDD" id="cd14524">
    <property type="entry name" value="PTPMT1"/>
    <property type="match status" value="1"/>
</dbReference>
<keyword evidence="4" id="KW-0594">Phospholipid biosynthesis</keyword>
<dbReference type="InterPro" id="IPR042165">
    <property type="entry name" value="PTPMT1"/>
</dbReference>